<gene>
    <name evidence="7" type="ORF">EHV15_09115</name>
</gene>
<evidence type="ECO:0000256" key="3">
    <source>
        <dbReference type="ARBA" id="ARBA00022729"/>
    </source>
</evidence>
<sequence>MKRTRVTVLMTFLLTGALVLSACTGNNGGSAAQEAGPAPAAAGNGQSTAAAGNGQNAAAANDGDAAPTAALQFTPAGDLSKLPAVAKQRTDTIIVGLTDPSGAFTPYFHQSGYDGNVSSLLFTPLVTVDDKGLPAPGLAERWDISADQLTYTFHLRKDLKFSDGSPLTADDVAFTWTLLHDKAYDGDSQIPTLHIEGGEAYKEGKANSIFGITVKDPLTISAKLEQPNATALVLLGSDVLSKAYYGKDYKFGQLDYIKKLHEKPLGNGPYVLEKFIPGQEVRYVANEHYYAGKPKTERFIYKTSEGDTWQYLETGEVDYASFSATTENIDKLKSLGFVNILPYTPSTYGYLQLNLEHESLKDKKVRQALTYGLDRQSIYVDANQGAGQVANIPASPISWAYTEEGINDYAYDADKANELLDEAGWTKGQDGIREKDGQKLTIHFLGSKNAQTDIFIAVAAENFAAIGVDFQPEVFADFNALVSKVEGGDYDIASFSTPMLTDPSEGVVQFVDGEIKGYDNPKVKELHDKALATSDIEQRKGAYKELFQLLNDELPVIFTSYKKTVYAYNGRIQNLSVSPFTGLSSSLPNWTLH</sequence>
<evidence type="ECO:0000313" key="7">
    <source>
        <dbReference type="EMBL" id="RRJ67482.1"/>
    </source>
</evidence>
<dbReference type="Pfam" id="PF00496">
    <property type="entry name" value="SBP_bac_5"/>
    <property type="match status" value="1"/>
</dbReference>
<dbReference type="EMBL" id="RRCN01000001">
    <property type="protein sequence ID" value="RRJ67482.1"/>
    <property type="molecule type" value="Genomic_DNA"/>
</dbReference>
<evidence type="ECO:0000256" key="1">
    <source>
        <dbReference type="ARBA" id="ARBA00004193"/>
    </source>
</evidence>
<dbReference type="PROSITE" id="PS01040">
    <property type="entry name" value="SBP_BACTERIAL_5"/>
    <property type="match status" value="1"/>
</dbReference>
<feature type="region of interest" description="Disordered" evidence="4">
    <location>
        <begin position="28"/>
        <end position="63"/>
    </location>
</feature>
<dbReference type="PIRSF" id="PIRSF002741">
    <property type="entry name" value="MppA"/>
    <property type="match status" value="1"/>
</dbReference>
<feature type="compositionally biased region" description="Low complexity" evidence="4">
    <location>
        <begin position="29"/>
        <end position="63"/>
    </location>
</feature>
<proteinExistence type="inferred from homology"/>
<comment type="subcellular location">
    <subcellularLocation>
        <location evidence="1">Cell membrane</location>
        <topology evidence="1">Lipid-anchor</topology>
    </subcellularLocation>
</comment>
<dbReference type="GO" id="GO:0043190">
    <property type="term" value="C:ATP-binding cassette (ABC) transporter complex"/>
    <property type="evidence" value="ECO:0007669"/>
    <property type="project" value="InterPro"/>
</dbReference>
<dbReference type="InterPro" id="IPR000914">
    <property type="entry name" value="SBP_5_dom"/>
</dbReference>
<dbReference type="InterPro" id="IPR023765">
    <property type="entry name" value="SBP_5_CS"/>
</dbReference>
<evidence type="ECO:0000256" key="5">
    <source>
        <dbReference type="SAM" id="SignalP"/>
    </source>
</evidence>
<dbReference type="GO" id="GO:1904680">
    <property type="term" value="F:peptide transmembrane transporter activity"/>
    <property type="evidence" value="ECO:0007669"/>
    <property type="project" value="TreeGrafter"/>
</dbReference>
<dbReference type="Gene3D" id="3.10.105.10">
    <property type="entry name" value="Dipeptide-binding Protein, Domain 3"/>
    <property type="match status" value="1"/>
</dbReference>
<keyword evidence="3 5" id="KW-0732">Signal</keyword>
<comment type="caution">
    <text evidence="7">The sequence shown here is derived from an EMBL/GenBank/DDBJ whole genome shotgun (WGS) entry which is preliminary data.</text>
</comment>
<dbReference type="Proteomes" id="UP000267017">
    <property type="component" value="Unassembled WGS sequence"/>
</dbReference>
<dbReference type="RefSeq" id="WP_128635255.1">
    <property type="nucleotide sequence ID" value="NZ_RRCN01000001.1"/>
</dbReference>
<evidence type="ECO:0000256" key="2">
    <source>
        <dbReference type="ARBA" id="ARBA00005695"/>
    </source>
</evidence>
<comment type="similarity">
    <text evidence="2">Belongs to the bacterial solute-binding protein 5 family.</text>
</comment>
<feature type="signal peptide" evidence="5">
    <location>
        <begin position="1"/>
        <end position="22"/>
    </location>
</feature>
<dbReference type="SUPFAM" id="SSF53850">
    <property type="entry name" value="Periplasmic binding protein-like II"/>
    <property type="match status" value="1"/>
</dbReference>
<dbReference type="GO" id="GO:0042597">
    <property type="term" value="C:periplasmic space"/>
    <property type="evidence" value="ECO:0007669"/>
    <property type="project" value="UniProtKB-ARBA"/>
</dbReference>
<organism evidence="7 8">
    <name type="scientific">Paenibacillus oralis</name>
    <dbReference type="NCBI Taxonomy" id="2490856"/>
    <lineage>
        <taxon>Bacteria</taxon>
        <taxon>Bacillati</taxon>
        <taxon>Bacillota</taxon>
        <taxon>Bacilli</taxon>
        <taxon>Bacillales</taxon>
        <taxon>Paenibacillaceae</taxon>
        <taxon>Paenibacillus</taxon>
    </lineage>
</organism>
<dbReference type="PROSITE" id="PS51257">
    <property type="entry name" value="PROKAR_LIPOPROTEIN"/>
    <property type="match status" value="1"/>
</dbReference>
<dbReference type="AlphaFoldDB" id="A0A3P3UAU5"/>
<dbReference type="PANTHER" id="PTHR30290:SF81">
    <property type="entry name" value="OLIGOPEPTIDE-BINDING PROTEIN OPPA"/>
    <property type="match status" value="1"/>
</dbReference>
<feature type="chain" id="PRO_5038633818" evidence="5">
    <location>
        <begin position="23"/>
        <end position="593"/>
    </location>
</feature>
<accession>A0A3P3UAU5</accession>
<dbReference type="CDD" id="cd00995">
    <property type="entry name" value="PBP2_NikA_DppA_OppA_like"/>
    <property type="match status" value="1"/>
</dbReference>
<dbReference type="GO" id="GO:0015833">
    <property type="term" value="P:peptide transport"/>
    <property type="evidence" value="ECO:0007669"/>
    <property type="project" value="TreeGrafter"/>
</dbReference>
<reference evidence="7 8" key="1">
    <citation type="submission" date="2018-11" db="EMBL/GenBank/DDBJ databases">
        <title>Genome sequencing of Paenibacillus sp. KCOM 3021 (= ChDC PVNT-B20).</title>
        <authorList>
            <person name="Kook J.-K."/>
            <person name="Park S.-N."/>
            <person name="Lim Y.K."/>
        </authorList>
    </citation>
    <scope>NUCLEOTIDE SEQUENCE [LARGE SCALE GENOMIC DNA]</scope>
    <source>
        <strain evidence="7 8">KCOM 3021</strain>
    </source>
</reference>
<protein>
    <submittedName>
        <fullName evidence="7">ABC transporter substrate-binding protein</fullName>
    </submittedName>
</protein>
<evidence type="ECO:0000256" key="4">
    <source>
        <dbReference type="SAM" id="MobiDB-lite"/>
    </source>
</evidence>
<dbReference type="PANTHER" id="PTHR30290">
    <property type="entry name" value="PERIPLASMIC BINDING COMPONENT OF ABC TRANSPORTER"/>
    <property type="match status" value="1"/>
</dbReference>
<name>A0A3P3UAU5_9BACL</name>
<dbReference type="Gene3D" id="3.40.190.10">
    <property type="entry name" value="Periplasmic binding protein-like II"/>
    <property type="match status" value="1"/>
</dbReference>
<evidence type="ECO:0000313" key="8">
    <source>
        <dbReference type="Proteomes" id="UP000267017"/>
    </source>
</evidence>
<dbReference type="OrthoDB" id="9796817at2"/>
<feature type="domain" description="Solute-binding protein family 5" evidence="6">
    <location>
        <begin position="135"/>
        <end position="504"/>
    </location>
</feature>
<dbReference type="Gene3D" id="3.90.76.10">
    <property type="entry name" value="Dipeptide-binding Protein, Domain 1"/>
    <property type="match status" value="1"/>
</dbReference>
<dbReference type="InterPro" id="IPR039424">
    <property type="entry name" value="SBP_5"/>
</dbReference>
<evidence type="ECO:0000259" key="6">
    <source>
        <dbReference type="Pfam" id="PF00496"/>
    </source>
</evidence>
<dbReference type="InterPro" id="IPR030678">
    <property type="entry name" value="Peptide/Ni-bd"/>
</dbReference>
<keyword evidence="8" id="KW-1185">Reference proteome</keyword>